<dbReference type="AlphaFoldDB" id="A0A3M7QWN2"/>
<evidence type="ECO:0000313" key="2">
    <source>
        <dbReference type="Proteomes" id="UP000276133"/>
    </source>
</evidence>
<name>A0A3M7QWN2_BRAPC</name>
<keyword evidence="2" id="KW-1185">Reference proteome</keyword>
<organism evidence="1 2">
    <name type="scientific">Brachionus plicatilis</name>
    <name type="common">Marine rotifer</name>
    <name type="synonym">Brachionus muelleri</name>
    <dbReference type="NCBI Taxonomy" id="10195"/>
    <lineage>
        <taxon>Eukaryota</taxon>
        <taxon>Metazoa</taxon>
        <taxon>Spiralia</taxon>
        <taxon>Gnathifera</taxon>
        <taxon>Rotifera</taxon>
        <taxon>Eurotatoria</taxon>
        <taxon>Monogononta</taxon>
        <taxon>Pseudotrocha</taxon>
        <taxon>Ploima</taxon>
        <taxon>Brachionidae</taxon>
        <taxon>Brachionus</taxon>
    </lineage>
</organism>
<dbReference type="EMBL" id="REGN01004893">
    <property type="protein sequence ID" value="RNA15780.1"/>
    <property type="molecule type" value="Genomic_DNA"/>
</dbReference>
<proteinExistence type="predicted"/>
<accession>A0A3M7QWN2</accession>
<evidence type="ECO:0000313" key="1">
    <source>
        <dbReference type="EMBL" id="RNA15780.1"/>
    </source>
</evidence>
<protein>
    <submittedName>
        <fullName evidence="1">Uncharacterized protein</fullName>
    </submittedName>
</protein>
<sequence>MKSTFWKNLLRQSEVKRFLKKRAPHDECLAISCFAIYMHIMKAVLMKEKDKNLVENLYHVTLSLKELIE</sequence>
<dbReference type="Proteomes" id="UP000276133">
    <property type="component" value="Unassembled WGS sequence"/>
</dbReference>
<comment type="caution">
    <text evidence="1">The sequence shown here is derived from an EMBL/GenBank/DDBJ whole genome shotgun (WGS) entry which is preliminary data.</text>
</comment>
<gene>
    <name evidence="1" type="ORF">BpHYR1_041009</name>
</gene>
<reference evidence="1 2" key="1">
    <citation type="journal article" date="2018" name="Sci. Rep.">
        <title>Genomic signatures of local adaptation to the degree of environmental predictability in rotifers.</title>
        <authorList>
            <person name="Franch-Gras L."/>
            <person name="Hahn C."/>
            <person name="Garcia-Roger E.M."/>
            <person name="Carmona M.J."/>
            <person name="Serra M."/>
            <person name="Gomez A."/>
        </authorList>
    </citation>
    <scope>NUCLEOTIDE SEQUENCE [LARGE SCALE GENOMIC DNA]</scope>
    <source>
        <strain evidence="1">HYR1</strain>
    </source>
</reference>